<accession>X1ATC0</accession>
<dbReference type="EMBL" id="BART01018513">
    <property type="protein sequence ID" value="GAG75508.1"/>
    <property type="molecule type" value="Genomic_DNA"/>
</dbReference>
<organism evidence="1">
    <name type="scientific">marine sediment metagenome</name>
    <dbReference type="NCBI Taxonomy" id="412755"/>
    <lineage>
        <taxon>unclassified sequences</taxon>
        <taxon>metagenomes</taxon>
        <taxon>ecological metagenomes</taxon>
    </lineage>
</organism>
<protein>
    <submittedName>
        <fullName evidence="1">Uncharacterized protein</fullName>
    </submittedName>
</protein>
<dbReference type="AlphaFoldDB" id="X1ATC0"/>
<gene>
    <name evidence="1" type="ORF">S01H4_34928</name>
</gene>
<evidence type="ECO:0000313" key="1">
    <source>
        <dbReference type="EMBL" id="GAG75508.1"/>
    </source>
</evidence>
<proteinExistence type="predicted"/>
<comment type="caution">
    <text evidence="1">The sequence shown here is derived from an EMBL/GenBank/DDBJ whole genome shotgun (WGS) entry which is preliminary data.</text>
</comment>
<reference evidence="1" key="1">
    <citation type="journal article" date="2014" name="Front. Microbiol.">
        <title>High frequency of phylogenetically diverse reductive dehalogenase-homologous genes in deep subseafloor sedimentary metagenomes.</title>
        <authorList>
            <person name="Kawai M."/>
            <person name="Futagami T."/>
            <person name="Toyoda A."/>
            <person name="Takaki Y."/>
            <person name="Nishi S."/>
            <person name="Hori S."/>
            <person name="Arai W."/>
            <person name="Tsubouchi T."/>
            <person name="Morono Y."/>
            <person name="Uchiyama I."/>
            <person name="Ito T."/>
            <person name="Fujiyama A."/>
            <person name="Inagaki F."/>
            <person name="Takami H."/>
        </authorList>
    </citation>
    <scope>NUCLEOTIDE SEQUENCE</scope>
    <source>
        <strain evidence="1">Expedition CK06-06</strain>
    </source>
</reference>
<name>X1ATC0_9ZZZZ</name>
<sequence>MAKSAHTVAGNIGVCPMAMVMTAMIEKYTKKEAVAQYSDLTPRGSVTNITVSTTDYVKK</sequence>